<dbReference type="RefSeq" id="XP_031021126.1">
    <property type="nucleotide sequence ID" value="XM_031154803.1"/>
</dbReference>
<evidence type="ECO:0000313" key="3">
    <source>
        <dbReference type="Proteomes" id="UP000253153"/>
    </source>
</evidence>
<dbReference type="GeneID" id="41990099"/>
<sequence>MTYQKLQRPTNDPRLQEITIDNTLRSKFNLLEAGATPTPTDREPKPLLVAPHAANDQYGYKRPCTGITSPYEPYICHRAHVAPQNYQSSASDLGPPRPNYNDAPVHAQSLSFHAAMADLHARGMITMADESLHIRHRMPVAQNTTSGHTLSNCSKVDQVTLPIVGPTSNAPIDFPVQAGIESPGLSPAFPGSPRSNVSIHDSNVAGGSRALTLSTAQESSYE</sequence>
<comment type="caution">
    <text evidence="2">The sequence shown here is derived from an EMBL/GenBank/DDBJ whole genome shotgun (WGS) entry which is preliminary data.</text>
</comment>
<keyword evidence="3" id="KW-1185">Reference proteome</keyword>
<name>A0A366SD03_9HYPO</name>
<dbReference type="EMBL" id="QKXC01000018">
    <property type="protein sequence ID" value="RBR26535.1"/>
    <property type="molecule type" value="Genomic_DNA"/>
</dbReference>
<gene>
    <name evidence="2" type="ORF">FIESC28_00652</name>
</gene>
<evidence type="ECO:0000313" key="2">
    <source>
        <dbReference type="EMBL" id="RBR26535.1"/>
    </source>
</evidence>
<feature type="compositionally biased region" description="Polar residues" evidence="1">
    <location>
        <begin position="211"/>
        <end position="222"/>
    </location>
</feature>
<dbReference type="AlphaFoldDB" id="A0A366SD03"/>
<evidence type="ECO:0000256" key="1">
    <source>
        <dbReference type="SAM" id="MobiDB-lite"/>
    </source>
</evidence>
<reference evidence="2 3" key="1">
    <citation type="submission" date="2018-06" db="EMBL/GenBank/DDBJ databases">
        <title>Fusarium incarnatum-equiseti species complex species 28.</title>
        <authorList>
            <person name="Gardiner D.M."/>
        </authorList>
    </citation>
    <scope>NUCLEOTIDE SEQUENCE [LARGE SCALE GENOMIC DNA]</scope>
    <source>
        <strain evidence="2 3">FIESC_28</strain>
    </source>
</reference>
<proteinExistence type="predicted"/>
<dbReference type="Proteomes" id="UP000253153">
    <property type="component" value="Unassembled WGS sequence"/>
</dbReference>
<protein>
    <submittedName>
        <fullName evidence="2">Uncharacterized protein</fullName>
    </submittedName>
</protein>
<accession>A0A366SD03</accession>
<organism evidence="2 3">
    <name type="scientific">Fusarium coffeatum</name>
    <dbReference type="NCBI Taxonomy" id="231269"/>
    <lineage>
        <taxon>Eukaryota</taxon>
        <taxon>Fungi</taxon>
        <taxon>Dikarya</taxon>
        <taxon>Ascomycota</taxon>
        <taxon>Pezizomycotina</taxon>
        <taxon>Sordariomycetes</taxon>
        <taxon>Hypocreomycetidae</taxon>
        <taxon>Hypocreales</taxon>
        <taxon>Nectriaceae</taxon>
        <taxon>Fusarium</taxon>
        <taxon>Fusarium incarnatum-equiseti species complex</taxon>
    </lineage>
</organism>
<feature type="region of interest" description="Disordered" evidence="1">
    <location>
        <begin position="183"/>
        <end position="222"/>
    </location>
</feature>